<dbReference type="Pfam" id="PF02875">
    <property type="entry name" value="Mur_ligase_C"/>
    <property type="match status" value="1"/>
</dbReference>
<dbReference type="PIRSF" id="PIRSF001563">
    <property type="entry name" value="Folylpolyglu_synth"/>
    <property type="match status" value="1"/>
</dbReference>
<evidence type="ECO:0000256" key="9">
    <source>
        <dbReference type="ARBA" id="ARBA00047493"/>
    </source>
</evidence>
<evidence type="ECO:0000256" key="1">
    <source>
        <dbReference type="ARBA" id="ARBA00008276"/>
    </source>
</evidence>
<dbReference type="EMBL" id="JAJIAO010000003">
    <property type="protein sequence ID" value="MCK8624696.1"/>
    <property type="molecule type" value="Genomic_DNA"/>
</dbReference>
<evidence type="ECO:0000256" key="10">
    <source>
        <dbReference type="PIRNR" id="PIRNR001563"/>
    </source>
</evidence>
<protein>
    <recommendedName>
        <fullName evidence="2">tetrahydrofolate synthase</fullName>
        <ecNumber evidence="2">6.3.2.17</ecNumber>
    </recommendedName>
    <alternativeName>
        <fullName evidence="8">Tetrahydrofolylpolyglutamate synthase</fullName>
    </alternativeName>
</protein>
<dbReference type="NCBIfam" id="TIGR01499">
    <property type="entry name" value="folC"/>
    <property type="match status" value="1"/>
</dbReference>
<evidence type="ECO:0000256" key="5">
    <source>
        <dbReference type="ARBA" id="ARBA00022741"/>
    </source>
</evidence>
<dbReference type="Gene3D" id="3.90.190.20">
    <property type="entry name" value="Mur ligase, C-terminal domain"/>
    <property type="match status" value="1"/>
</dbReference>
<organism evidence="13 14">
    <name type="scientific">Apilactobacillus xinyiensis</name>
    <dbReference type="NCBI Taxonomy" id="2841032"/>
    <lineage>
        <taxon>Bacteria</taxon>
        <taxon>Bacillati</taxon>
        <taxon>Bacillota</taxon>
        <taxon>Bacilli</taxon>
        <taxon>Lactobacillales</taxon>
        <taxon>Lactobacillaceae</taxon>
        <taxon>Apilactobacillus</taxon>
    </lineage>
</organism>
<evidence type="ECO:0000256" key="4">
    <source>
        <dbReference type="ARBA" id="ARBA00022723"/>
    </source>
</evidence>
<comment type="catalytic activity">
    <reaction evidence="9">
        <text>(6S)-5,6,7,8-tetrahydrofolyl-(gamma-L-Glu)(n) + L-glutamate + ATP = (6S)-5,6,7,8-tetrahydrofolyl-(gamma-L-Glu)(n+1) + ADP + phosphate + H(+)</text>
        <dbReference type="Rhea" id="RHEA:10580"/>
        <dbReference type="Rhea" id="RHEA-COMP:14738"/>
        <dbReference type="Rhea" id="RHEA-COMP:14740"/>
        <dbReference type="ChEBI" id="CHEBI:15378"/>
        <dbReference type="ChEBI" id="CHEBI:29985"/>
        <dbReference type="ChEBI" id="CHEBI:30616"/>
        <dbReference type="ChEBI" id="CHEBI:43474"/>
        <dbReference type="ChEBI" id="CHEBI:141005"/>
        <dbReference type="ChEBI" id="CHEBI:456216"/>
        <dbReference type="EC" id="6.3.2.17"/>
    </reaction>
</comment>
<dbReference type="SUPFAM" id="SSF53244">
    <property type="entry name" value="MurD-like peptide ligases, peptide-binding domain"/>
    <property type="match status" value="1"/>
</dbReference>
<keyword evidence="3 10" id="KW-0436">Ligase</keyword>
<keyword evidence="14" id="KW-1185">Reference proteome</keyword>
<dbReference type="InterPro" id="IPR004101">
    <property type="entry name" value="Mur_ligase_C"/>
</dbReference>
<comment type="similarity">
    <text evidence="1 10">Belongs to the folylpolyglutamate synthase family.</text>
</comment>
<evidence type="ECO:0000256" key="2">
    <source>
        <dbReference type="ARBA" id="ARBA00013025"/>
    </source>
</evidence>
<evidence type="ECO:0000256" key="3">
    <source>
        <dbReference type="ARBA" id="ARBA00022598"/>
    </source>
</evidence>
<dbReference type="InterPro" id="IPR013221">
    <property type="entry name" value="Mur_ligase_cen"/>
</dbReference>
<evidence type="ECO:0000313" key="13">
    <source>
        <dbReference type="EMBL" id="MCK8624696.1"/>
    </source>
</evidence>
<sequence>MNYDEALQYIHGRKKFKKHPDLNTIKLLLSILGNPQDKINAIHVAGTNGKGSTVSFLRNLFQASGNSVGTFTSPFIVRFNERISVNGEPISDSDLVSLVENIKPIVDELDIKMGLQAPTEFEIITAMMFKYFADNPVDVVIVEVGIGGILDSTNVFTPKVSVITTIGYDHMKILGNSLSEIASQKAGIINPKVPVVVGNLPDDALNVVEKAAQKNNSSIDVLSKTFKVTKKYSSGWLEKFDFKNGILKVSDIKIKMLGDYQIHNAACALQAYLTYQILLKRHISVGDIKRGLLNTRWAGRFEELNSSPMIVIDGAHNEPAVKELTKLINNHFDDKEVYIILAVLADKQYIKMIKLLLKIKNLHLILTEFEGVGNRKAADLEKLTTQLNNDSVDFIANWQLAIARTTSQMSDEDVLIITGSLYFISDVRRLFK</sequence>
<dbReference type="Proteomes" id="UP001522905">
    <property type="component" value="Unassembled WGS sequence"/>
</dbReference>
<dbReference type="InterPro" id="IPR036615">
    <property type="entry name" value="Mur_ligase_C_dom_sf"/>
</dbReference>
<dbReference type="PANTHER" id="PTHR11136:SF0">
    <property type="entry name" value="DIHYDROFOLATE SYNTHETASE-RELATED"/>
    <property type="match status" value="1"/>
</dbReference>
<dbReference type="Pfam" id="PF08245">
    <property type="entry name" value="Mur_ligase_M"/>
    <property type="match status" value="1"/>
</dbReference>
<comment type="caution">
    <text evidence="13">The sequence shown here is derived from an EMBL/GenBank/DDBJ whole genome shotgun (WGS) entry which is preliminary data.</text>
</comment>
<evidence type="ECO:0000256" key="7">
    <source>
        <dbReference type="ARBA" id="ARBA00022842"/>
    </source>
</evidence>
<keyword evidence="5 10" id="KW-0547">Nucleotide-binding</keyword>
<reference evidence="13 14" key="1">
    <citation type="submission" date="2021-11" db="EMBL/GenBank/DDBJ databases">
        <title>Comparative genomics of bee honey and flower isolates.</title>
        <authorList>
            <person name="Bechtner J.D."/>
            <person name="Gallus M.K."/>
            <person name="Ehrmann M."/>
        </authorList>
    </citation>
    <scope>NUCLEOTIDE SEQUENCE [LARGE SCALE GENOMIC DNA]</scope>
    <source>
        <strain evidence="13 14">M161</strain>
    </source>
</reference>
<keyword evidence="4" id="KW-0479">Metal-binding</keyword>
<feature type="domain" description="Mur ligase C-terminal" evidence="11">
    <location>
        <begin position="299"/>
        <end position="420"/>
    </location>
</feature>
<evidence type="ECO:0000256" key="6">
    <source>
        <dbReference type="ARBA" id="ARBA00022840"/>
    </source>
</evidence>
<dbReference type="SUPFAM" id="SSF53623">
    <property type="entry name" value="MurD-like peptide ligases, catalytic domain"/>
    <property type="match status" value="1"/>
</dbReference>
<accession>A0ABT0I1W0</accession>
<evidence type="ECO:0000259" key="11">
    <source>
        <dbReference type="Pfam" id="PF02875"/>
    </source>
</evidence>
<evidence type="ECO:0000256" key="8">
    <source>
        <dbReference type="ARBA" id="ARBA00030592"/>
    </source>
</evidence>
<gene>
    <name evidence="13" type="ORF">LNP07_04120</name>
</gene>
<dbReference type="InterPro" id="IPR001645">
    <property type="entry name" value="Folylpolyglutamate_synth"/>
</dbReference>
<evidence type="ECO:0000313" key="14">
    <source>
        <dbReference type="Proteomes" id="UP001522905"/>
    </source>
</evidence>
<proteinExistence type="inferred from homology"/>
<name>A0ABT0I1W0_9LACO</name>
<feature type="domain" description="Mur ligase central" evidence="12">
    <location>
        <begin position="44"/>
        <end position="270"/>
    </location>
</feature>
<dbReference type="Gene3D" id="3.40.1190.10">
    <property type="entry name" value="Mur-like, catalytic domain"/>
    <property type="match status" value="1"/>
</dbReference>
<dbReference type="RefSeq" id="WP_248601673.1">
    <property type="nucleotide sequence ID" value="NZ_JAJIAO010000003.1"/>
</dbReference>
<keyword evidence="7" id="KW-0460">Magnesium</keyword>
<dbReference type="EC" id="6.3.2.17" evidence="2"/>
<dbReference type="InterPro" id="IPR036565">
    <property type="entry name" value="Mur-like_cat_sf"/>
</dbReference>
<evidence type="ECO:0000259" key="12">
    <source>
        <dbReference type="Pfam" id="PF08245"/>
    </source>
</evidence>
<dbReference type="PANTHER" id="PTHR11136">
    <property type="entry name" value="FOLYLPOLYGLUTAMATE SYNTHASE-RELATED"/>
    <property type="match status" value="1"/>
</dbReference>
<keyword evidence="6 10" id="KW-0067">ATP-binding</keyword>